<keyword evidence="2" id="KW-1185">Reference proteome</keyword>
<proteinExistence type="predicted"/>
<sequence length="55" mass="6287">MSKVQSMTNVSAGHKECDISHPTQYLSKDLTNMNRYGATFQLPHICGEKVNYLIW</sequence>
<dbReference type="AlphaFoldDB" id="A0A0C2WER9"/>
<name>A0A0C2WER9_AMAMK</name>
<organism evidence="1 2">
    <name type="scientific">Amanita muscaria (strain Koide BX008)</name>
    <dbReference type="NCBI Taxonomy" id="946122"/>
    <lineage>
        <taxon>Eukaryota</taxon>
        <taxon>Fungi</taxon>
        <taxon>Dikarya</taxon>
        <taxon>Basidiomycota</taxon>
        <taxon>Agaricomycotina</taxon>
        <taxon>Agaricomycetes</taxon>
        <taxon>Agaricomycetidae</taxon>
        <taxon>Agaricales</taxon>
        <taxon>Pluteineae</taxon>
        <taxon>Amanitaceae</taxon>
        <taxon>Amanita</taxon>
    </lineage>
</organism>
<evidence type="ECO:0000313" key="2">
    <source>
        <dbReference type="Proteomes" id="UP000054549"/>
    </source>
</evidence>
<protein>
    <submittedName>
        <fullName evidence="1">Uncharacterized protein</fullName>
    </submittedName>
</protein>
<gene>
    <name evidence="1" type="ORF">M378DRAFT_18760</name>
</gene>
<accession>A0A0C2WER9</accession>
<dbReference type="HOGENOM" id="CLU_3031890_0_0_1"/>
<evidence type="ECO:0000313" key="1">
    <source>
        <dbReference type="EMBL" id="KIL54573.1"/>
    </source>
</evidence>
<reference evidence="1 2" key="1">
    <citation type="submission" date="2014-04" db="EMBL/GenBank/DDBJ databases">
        <title>Evolutionary Origins and Diversification of the Mycorrhizal Mutualists.</title>
        <authorList>
            <consortium name="DOE Joint Genome Institute"/>
            <consortium name="Mycorrhizal Genomics Consortium"/>
            <person name="Kohler A."/>
            <person name="Kuo A."/>
            <person name="Nagy L.G."/>
            <person name="Floudas D."/>
            <person name="Copeland A."/>
            <person name="Barry K.W."/>
            <person name="Cichocki N."/>
            <person name="Veneault-Fourrey C."/>
            <person name="LaButti K."/>
            <person name="Lindquist E.A."/>
            <person name="Lipzen A."/>
            <person name="Lundell T."/>
            <person name="Morin E."/>
            <person name="Murat C."/>
            <person name="Riley R."/>
            <person name="Ohm R."/>
            <person name="Sun H."/>
            <person name="Tunlid A."/>
            <person name="Henrissat B."/>
            <person name="Grigoriev I.V."/>
            <person name="Hibbett D.S."/>
            <person name="Martin F."/>
        </authorList>
    </citation>
    <scope>NUCLEOTIDE SEQUENCE [LARGE SCALE GENOMIC DNA]</scope>
    <source>
        <strain evidence="1 2">Koide BX008</strain>
    </source>
</reference>
<dbReference type="Proteomes" id="UP000054549">
    <property type="component" value="Unassembled WGS sequence"/>
</dbReference>
<dbReference type="EMBL" id="KN818697">
    <property type="protein sequence ID" value="KIL54573.1"/>
    <property type="molecule type" value="Genomic_DNA"/>
</dbReference>
<dbReference type="InParanoid" id="A0A0C2WER9"/>